<dbReference type="EC" id="2.7.13.3" evidence="3"/>
<dbReference type="InterPro" id="IPR004358">
    <property type="entry name" value="Sig_transdc_His_kin-like_C"/>
</dbReference>
<keyword evidence="6 10" id="KW-0812">Transmembrane</keyword>
<reference evidence="12 13" key="1">
    <citation type="submission" date="2023-03" db="EMBL/GenBank/DDBJ databases">
        <title>Draft genome sequence of Thalassotalea eurytherma JCM 18482T.</title>
        <authorList>
            <person name="Sawabe T."/>
        </authorList>
    </citation>
    <scope>NUCLEOTIDE SEQUENCE [LARGE SCALE GENOMIC DNA]</scope>
    <source>
        <strain evidence="12 13">JCM 18482</strain>
    </source>
</reference>
<dbReference type="EMBL" id="BSSU01000001">
    <property type="protein sequence ID" value="GLX80612.1"/>
    <property type="molecule type" value="Genomic_DNA"/>
</dbReference>
<feature type="domain" description="Histidine kinase" evidence="11">
    <location>
        <begin position="250"/>
        <end position="445"/>
    </location>
</feature>
<dbReference type="InterPro" id="IPR005467">
    <property type="entry name" value="His_kinase_dom"/>
</dbReference>
<keyword evidence="5" id="KW-0808">Transferase</keyword>
<keyword evidence="8 10" id="KW-1133">Transmembrane helix</keyword>
<dbReference type="InterPro" id="IPR003594">
    <property type="entry name" value="HATPase_dom"/>
</dbReference>
<evidence type="ECO:0000256" key="5">
    <source>
        <dbReference type="ARBA" id="ARBA00022679"/>
    </source>
</evidence>
<evidence type="ECO:0000256" key="6">
    <source>
        <dbReference type="ARBA" id="ARBA00022692"/>
    </source>
</evidence>
<feature type="transmembrane region" description="Helical" evidence="10">
    <location>
        <begin position="171"/>
        <end position="192"/>
    </location>
</feature>
<evidence type="ECO:0000256" key="7">
    <source>
        <dbReference type="ARBA" id="ARBA00022777"/>
    </source>
</evidence>
<keyword evidence="9 10" id="KW-0472">Membrane</keyword>
<dbReference type="InterPro" id="IPR050428">
    <property type="entry name" value="TCS_sensor_his_kinase"/>
</dbReference>
<evidence type="ECO:0000256" key="8">
    <source>
        <dbReference type="ARBA" id="ARBA00022989"/>
    </source>
</evidence>
<evidence type="ECO:0000313" key="13">
    <source>
        <dbReference type="Proteomes" id="UP001157133"/>
    </source>
</evidence>
<dbReference type="RefSeq" id="WP_284205927.1">
    <property type="nucleotide sequence ID" value="NZ_BSSU01000001.1"/>
</dbReference>
<keyword evidence="13" id="KW-1185">Reference proteome</keyword>
<comment type="catalytic activity">
    <reaction evidence="1">
        <text>ATP + protein L-histidine = ADP + protein N-phospho-L-histidine.</text>
        <dbReference type="EC" id="2.7.13.3"/>
    </reaction>
</comment>
<evidence type="ECO:0000259" key="11">
    <source>
        <dbReference type="PROSITE" id="PS50109"/>
    </source>
</evidence>
<dbReference type="Pfam" id="PF02518">
    <property type="entry name" value="HATPase_c"/>
    <property type="match status" value="1"/>
</dbReference>
<keyword evidence="4" id="KW-0597">Phosphoprotein</keyword>
<evidence type="ECO:0000256" key="9">
    <source>
        <dbReference type="ARBA" id="ARBA00023136"/>
    </source>
</evidence>
<organism evidence="12 13">
    <name type="scientific">Thalassotalea eurytherma</name>
    <dbReference type="NCBI Taxonomy" id="1144278"/>
    <lineage>
        <taxon>Bacteria</taxon>
        <taxon>Pseudomonadati</taxon>
        <taxon>Pseudomonadota</taxon>
        <taxon>Gammaproteobacteria</taxon>
        <taxon>Alteromonadales</taxon>
        <taxon>Colwelliaceae</taxon>
        <taxon>Thalassotalea</taxon>
    </lineage>
</organism>
<proteinExistence type="predicted"/>
<dbReference type="SUPFAM" id="SSF55874">
    <property type="entry name" value="ATPase domain of HSP90 chaperone/DNA topoisomerase II/histidine kinase"/>
    <property type="match status" value="1"/>
</dbReference>
<protein>
    <recommendedName>
        <fullName evidence="3">histidine kinase</fullName>
        <ecNumber evidence="3">2.7.13.3</ecNumber>
    </recommendedName>
</protein>
<dbReference type="PANTHER" id="PTHR45436:SF4">
    <property type="entry name" value="SENSOR PROTEIN PHOQ"/>
    <property type="match status" value="1"/>
</dbReference>
<dbReference type="SMART" id="SM00387">
    <property type="entry name" value="HATPase_c"/>
    <property type="match status" value="1"/>
</dbReference>
<evidence type="ECO:0000256" key="10">
    <source>
        <dbReference type="SAM" id="Phobius"/>
    </source>
</evidence>
<dbReference type="InterPro" id="IPR036890">
    <property type="entry name" value="HATPase_C_sf"/>
</dbReference>
<gene>
    <name evidence="12" type="ORF">theurythT_00640</name>
</gene>
<dbReference type="GO" id="GO:0016301">
    <property type="term" value="F:kinase activity"/>
    <property type="evidence" value="ECO:0007669"/>
    <property type="project" value="UniProtKB-KW"/>
</dbReference>
<dbReference type="PROSITE" id="PS50109">
    <property type="entry name" value="HIS_KIN"/>
    <property type="match status" value="1"/>
</dbReference>
<dbReference type="Gene3D" id="3.30.565.10">
    <property type="entry name" value="Histidine kinase-like ATPase, C-terminal domain"/>
    <property type="match status" value="1"/>
</dbReference>
<comment type="caution">
    <text evidence="12">The sequence shown here is derived from an EMBL/GenBank/DDBJ whole genome shotgun (WGS) entry which is preliminary data.</text>
</comment>
<accession>A0ABQ6H1C3</accession>
<dbReference type="PANTHER" id="PTHR45436">
    <property type="entry name" value="SENSOR HISTIDINE KINASE YKOH"/>
    <property type="match status" value="1"/>
</dbReference>
<sequence length="446" mass="50255">MKLNSIRFRLVASAILIIGVTLPIIGVALNQAFESKLKNALQQELSAYVYSILAVADVEDKQLVMPEQLLENQFNVSQSGLYALISTNQGQKQPVLWQSSSMLTLTIPKTFQYPRLGDFAFYQLDINNQPHAVYSFSVSFVDASSQFPFTLHIIKDLSTFTAVTNDFRKELWLWLLALMVFFMVVQIAWLLWSLKPLKILKKELNSIETGRAMTIEKNYPQELDQVTKQLNTLLKTEQSQRQRFRNALSDLAHSLKGPLAVIQSQNNLTPSTQEQLRTLNQMIEHQLKRAQSAGESSWHLGVAIKPVVQKLTKTLRKLYRDVHIETSQSITDSDIFKGDEVDFMEMLGNLLDNACKAANNKVLLSIDIKNNSLICQVEDDGIGISDNLKEDILTRGTRSDTYSQGHGIGLAIVKDLVESYQGQLTISQSHQLGGASFTLTFHNSRF</sequence>
<evidence type="ECO:0000313" key="12">
    <source>
        <dbReference type="EMBL" id="GLX80612.1"/>
    </source>
</evidence>
<name>A0ABQ6H1C3_9GAMM</name>
<evidence type="ECO:0000256" key="2">
    <source>
        <dbReference type="ARBA" id="ARBA00004370"/>
    </source>
</evidence>
<dbReference type="PRINTS" id="PR00344">
    <property type="entry name" value="BCTRLSENSOR"/>
</dbReference>
<evidence type="ECO:0000256" key="4">
    <source>
        <dbReference type="ARBA" id="ARBA00022553"/>
    </source>
</evidence>
<evidence type="ECO:0000256" key="1">
    <source>
        <dbReference type="ARBA" id="ARBA00000085"/>
    </source>
</evidence>
<keyword evidence="7 12" id="KW-0418">Kinase</keyword>
<dbReference type="Gene3D" id="1.10.287.130">
    <property type="match status" value="1"/>
</dbReference>
<dbReference type="Proteomes" id="UP001157133">
    <property type="component" value="Unassembled WGS sequence"/>
</dbReference>
<comment type="subcellular location">
    <subcellularLocation>
        <location evidence="2">Membrane</location>
    </subcellularLocation>
</comment>
<evidence type="ECO:0000256" key="3">
    <source>
        <dbReference type="ARBA" id="ARBA00012438"/>
    </source>
</evidence>